<evidence type="ECO:0008006" key="7">
    <source>
        <dbReference type="Google" id="ProtNLM"/>
    </source>
</evidence>
<accession>A0AAV8T816</accession>
<evidence type="ECO:0000256" key="2">
    <source>
        <dbReference type="ARBA" id="ARBA00022980"/>
    </source>
</evidence>
<dbReference type="GO" id="GO:0003723">
    <property type="term" value="F:RNA binding"/>
    <property type="evidence" value="ECO:0007669"/>
    <property type="project" value="InterPro"/>
</dbReference>
<evidence type="ECO:0000256" key="1">
    <source>
        <dbReference type="ARBA" id="ARBA00008080"/>
    </source>
</evidence>
<evidence type="ECO:0000313" key="5">
    <source>
        <dbReference type="EMBL" id="KAJ8762941.1"/>
    </source>
</evidence>
<dbReference type="GO" id="GO:0015935">
    <property type="term" value="C:small ribosomal subunit"/>
    <property type="evidence" value="ECO:0007669"/>
    <property type="project" value="TreeGrafter"/>
</dbReference>
<dbReference type="PANTHER" id="PTHR10871">
    <property type="entry name" value="30S RIBOSOMAL PROTEIN S13/40S RIBOSOMAL PROTEIN S18"/>
    <property type="match status" value="1"/>
</dbReference>
<dbReference type="Pfam" id="PF00416">
    <property type="entry name" value="Ribosomal_S13"/>
    <property type="match status" value="1"/>
</dbReference>
<protein>
    <recommendedName>
        <fullName evidence="7">Ribosomal protein S13</fullName>
    </recommendedName>
</protein>
<dbReference type="FunFam" id="1.10.8.50:FF:000001">
    <property type="entry name" value="30S ribosomal protein S13"/>
    <property type="match status" value="1"/>
</dbReference>
<dbReference type="GO" id="GO:0005739">
    <property type="term" value="C:mitochondrion"/>
    <property type="evidence" value="ECO:0007669"/>
    <property type="project" value="TreeGrafter"/>
</dbReference>
<dbReference type="SUPFAM" id="SSF46946">
    <property type="entry name" value="S13-like H2TH domain"/>
    <property type="match status" value="1"/>
</dbReference>
<sequence>MFSMRGSGGLLTSISHHVLENLSLRWQRVQCFRVGNTDIPDNKRIEVALQHIHGVGHRRAHQIISELGIGNRLTKDLTGVELNSLREEVSKYLTGGDLRRCVDGDIKKLADIRSYRGFRHACMLPCRGQRTKTNARTMKEHKRRDKGHLTRSQNLAEWMEKRQERDQEK</sequence>
<name>A0AAV8T816_9ROSI</name>
<dbReference type="InterPro" id="IPR027437">
    <property type="entry name" value="Rbsml_uS13_C"/>
</dbReference>
<evidence type="ECO:0000313" key="6">
    <source>
        <dbReference type="Proteomes" id="UP001159364"/>
    </source>
</evidence>
<keyword evidence="2" id="KW-0689">Ribosomal protein</keyword>
<dbReference type="InterPro" id="IPR001892">
    <property type="entry name" value="Ribosomal_uS13"/>
</dbReference>
<proteinExistence type="inferred from homology"/>
<dbReference type="Gene3D" id="1.10.8.50">
    <property type="match status" value="1"/>
</dbReference>
<keyword evidence="3" id="KW-0687">Ribonucleoprotein</keyword>
<dbReference type="GO" id="GO:0003735">
    <property type="term" value="F:structural constituent of ribosome"/>
    <property type="evidence" value="ECO:0007669"/>
    <property type="project" value="InterPro"/>
</dbReference>
<gene>
    <name evidence="5" type="ORF">K2173_023070</name>
</gene>
<dbReference type="InterPro" id="IPR010979">
    <property type="entry name" value="Ribosomal_uS13-like_H2TH"/>
</dbReference>
<dbReference type="PROSITE" id="PS50159">
    <property type="entry name" value="RIBOSOMAL_S13_2"/>
    <property type="match status" value="1"/>
</dbReference>
<evidence type="ECO:0000256" key="4">
    <source>
        <dbReference type="SAM" id="MobiDB-lite"/>
    </source>
</evidence>
<dbReference type="EMBL" id="JAIWQS010000006">
    <property type="protein sequence ID" value="KAJ8762941.1"/>
    <property type="molecule type" value="Genomic_DNA"/>
</dbReference>
<comment type="caution">
    <text evidence="5">The sequence shown here is derived from an EMBL/GenBank/DDBJ whole genome shotgun (WGS) entry which is preliminary data.</text>
</comment>
<comment type="similarity">
    <text evidence="1">Belongs to the universal ribosomal protein uS13 family.</text>
</comment>
<dbReference type="GO" id="GO:0006412">
    <property type="term" value="P:translation"/>
    <property type="evidence" value="ECO:0007669"/>
    <property type="project" value="InterPro"/>
</dbReference>
<dbReference type="Proteomes" id="UP001159364">
    <property type="component" value="Linkage Group LG06"/>
</dbReference>
<evidence type="ECO:0000256" key="3">
    <source>
        <dbReference type="ARBA" id="ARBA00023274"/>
    </source>
</evidence>
<dbReference type="PANTHER" id="PTHR10871:SF28">
    <property type="entry name" value="SMALL RIBOSOMAL SUBUNIT PROTEIN US13M"/>
    <property type="match status" value="1"/>
</dbReference>
<dbReference type="Gene3D" id="4.10.910.10">
    <property type="entry name" value="30s ribosomal protein s13, domain 2"/>
    <property type="match status" value="1"/>
</dbReference>
<feature type="compositionally biased region" description="Basic and acidic residues" evidence="4">
    <location>
        <begin position="158"/>
        <end position="169"/>
    </location>
</feature>
<organism evidence="5 6">
    <name type="scientific">Erythroxylum novogranatense</name>
    <dbReference type="NCBI Taxonomy" id="1862640"/>
    <lineage>
        <taxon>Eukaryota</taxon>
        <taxon>Viridiplantae</taxon>
        <taxon>Streptophyta</taxon>
        <taxon>Embryophyta</taxon>
        <taxon>Tracheophyta</taxon>
        <taxon>Spermatophyta</taxon>
        <taxon>Magnoliopsida</taxon>
        <taxon>eudicotyledons</taxon>
        <taxon>Gunneridae</taxon>
        <taxon>Pentapetalae</taxon>
        <taxon>rosids</taxon>
        <taxon>fabids</taxon>
        <taxon>Malpighiales</taxon>
        <taxon>Erythroxylaceae</taxon>
        <taxon>Erythroxylum</taxon>
    </lineage>
</organism>
<dbReference type="AlphaFoldDB" id="A0AAV8T816"/>
<keyword evidence="6" id="KW-1185">Reference proteome</keyword>
<feature type="region of interest" description="Disordered" evidence="4">
    <location>
        <begin position="132"/>
        <end position="169"/>
    </location>
</feature>
<reference evidence="5 6" key="1">
    <citation type="submission" date="2021-09" db="EMBL/GenBank/DDBJ databases">
        <title>Genomic insights and catalytic innovation underlie evolution of tropane alkaloids biosynthesis.</title>
        <authorList>
            <person name="Wang Y.-J."/>
            <person name="Tian T."/>
            <person name="Huang J.-P."/>
            <person name="Huang S.-X."/>
        </authorList>
    </citation>
    <scope>NUCLEOTIDE SEQUENCE [LARGE SCALE GENOMIC DNA]</scope>
    <source>
        <strain evidence="5">KIB-2018</strain>
        <tissue evidence="5">Leaf</tissue>
    </source>
</reference>
<dbReference type="HAMAP" id="MF_01315">
    <property type="entry name" value="Ribosomal_uS13"/>
    <property type="match status" value="1"/>
</dbReference>